<dbReference type="Proteomes" id="UP001458415">
    <property type="component" value="Unassembled WGS sequence"/>
</dbReference>
<dbReference type="PANTHER" id="PTHR33938">
    <property type="entry name" value="FERULOYL ESTERASE B-RELATED"/>
    <property type="match status" value="1"/>
</dbReference>
<dbReference type="GO" id="GO:0016787">
    <property type="term" value="F:hydrolase activity"/>
    <property type="evidence" value="ECO:0007669"/>
    <property type="project" value="UniProtKB-KW"/>
</dbReference>
<evidence type="ECO:0000313" key="8">
    <source>
        <dbReference type="EMBL" id="MER6976416.1"/>
    </source>
</evidence>
<keyword evidence="2" id="KW-0719">Serine esterase</keyword>
<evidence type="ECO:0000256" key="1">
    <source>
        <dbReference type="ARBA" id="ARBA00006249"/>
    </source>
</evidence>
<keyword evidence="6" id="KW-0106">Calcium</keyword>
<keyword evidence="4" id="KW-0732">Signal</keyword>
<dbReference type="Pfam" id="PF07519">
    <property type="entry name" value="Tannase"/>
    <property type="match status" value="1"/>
</dbReference>
<comment type="similarity">
    <text evidence="1">Belongs to the tannase family.</text>
</comment>
<dbReference type="EMBL" id="JBEPCU010000042">
    <property type="protein sequence ID" value="MER6976416.1"/>
    <property type="molecule type" value="Genomic_DNA"/>
</dbReference>
<evidence type="ECO:0000256" key="7">
    <source>
        <dbReference type="ARBA" id="ARBA00023157"/>
    </source>
</evidence>
<dbReference type="InterPro" id="IPR011118">
    <property type="entry name" value="Tannase/feruloyl_esterase"/>
</dbReference>
<comment type="caution">
    <text evidence="8">The sequence shown here is derived from an EMBL/GenBank/DDBJ whole genome shotgun (WGS) entry which is preliminary data.</text>
</comment>
<evidence type="ECO:0000256" key="4">
    <source>
        <dbReference type="ARBA" id="ARBA00022729"/>
    </source>
</evidence>
<evidence type="ECO:0000256" key="5">
    <source>
        <dbReference type="ARBA" id="ARBA00022801"/>
    </source>
</evidence>
<keyword evidence="7" id="KW-1015">Disulfide bond</keyword>
<reference evidence="8 9" key="1">
    <citation type="submission" date="2024-06" db="EMBL/GenBank/DDBJ databases">
        <title>The Natural Products Discovery Center: Release of the First 8490 Sequenced Strains for Exploring Actinobacteria Biosynthetic Diversity.</title>
        <authorList>
            <person name="Kalkreuter E."/>
            <person name="Kautsar S.A."/>
            <person name="Yang D."/>
            <person name="Bader C.D."/>
            <person name="Teijaro C.N."/>
            <person name="Fluegel L."/>
            <person name="Davis C.M."/>
            <person name="Simpson J.R."/>
            <person name="Lauterbach L."/>
            <person name="Steele A.D."/>
            <person name="Gui C."/>
            <person name="Meng S."/>
            <person name="Li G."/>
            <person name="Viehrig K."/>
            <person name="Ye F."/>
            <person name="Su P."/>
            <person name="Kiefer A.F."/>
            <person name="Nichols A."/>
            <person name="Cepeda A.J."/>
            <person name="Yan W."/>
            <person name="Fan B."/>
            <person name="Jiang Y."/>
            <person name="Adhikari A."/>
            <person name="Zheng C.-J."/>
            <person name="Schuster L."/>
            <person name="Cowan T.M."/>
            <person name="Smanski M.J."/>
            <person name="Chevrette M.G."/>
            <person name="De Carvalho L.P.S."/>
            <person name="Shen B."/>
        </authorList>
    </citation>
    <scope>NUCLEOTIDE SEQUENCE [LARGE SCALE GENOMIC DNA]</scope>
    <source>
        <strain evidence="8 9">NPDC000634</strain>
    </source>
</reference>
<dbReference type="InterPro" id="IPR029058">
    <property type="entry name" value="AB_hydrolase_fold"/>
</dbReference>
<protein>
    <submittedName>
        <fullName evidence="8">Tannase/feruloyl esterase family alpha/beta hydrolase</fullName>
    </submittedName>
</protein>
<evidence type="ECO:0000256" key="3">
    <source>
        <dbReference type="ARBA" id="ARBA00022723"/>
    </source>
</evidence>
<evidence type="ECO:0000313" key="9">
    <source>
        <dbReference type="Proteomes" id="UP001458415"/>
    </source>
</evidence>
<keyword evidence="3" id="KW-0479">Metal-binding</keyword>
<accession>A0ABV1VWW9</accession>
<keyword evidence="5 8" id="KW-0378">Hydrolase</keyword>
<dbReference type="PANTHER" id="PTHR33938:SF8">
    <property type="entry name" value="CARBOXYLIC ESTER HYDROLASE"/>
    <property type="match status" value="1"/>
</dbReference>
<gene>
    <name evidence="8" type="ORF">ABT317_05030</name>
</gene>
<name>A0ABV1VWW9_9ACTN</name>
<evidence type="ECO:0000256" key="6">
    <source>
        <dbReference type="ARBA" id="ARBA00022837"/>
    </source>
</evidence>
<keyword evidence="9" id="KW-1185">Reference proteome</keyword>
<sequence length="554" mass="59176">MGLLGSPAAVASPPAATSGLAAPSQPCEALTGLSLPGLPPSGTAAVTARQVAGSGCQVSISITDTSDPRGGQPGRIGIALTLPDRWNRKYMAEGGGVYCGPANFVTLAADRWLAAGYAISQDDCGHTGSTNMFTSPWVTNPSPPPALNWNRINDFGYLAHHQMATQSKFVIDQYYGAGARHSYWNGCSTGGRQGMSEAQNYPRDFDGILAGAPALNWNQFIVAQLWPQLVMKWNDDYLPTCKKDLVNTALKAHCRDQNGQIDGVFDPRNCDVLGVLHRLVGTATPCGTFSATDALVIQAIWQGPRRSGSQNDMLHGKPVWFGLEPGASMDGAGYSPATGPGGGLGLATTRQLADGRWTGAPFVPTADWFQNWLKQNPDWNYTDESYQQYWQDFATSGRQYDYALSAANPDLRAFKAAGGKLIMWHGLADQLIFTGDSINYYNRALAANGGIRNTESFFRYFLAPGVDHCGAPGPRSIAPTDPMQQVIDWVEHGAAPAVLNASGTINGKSVDRPLCPYPGPDAAYTGGDPNKAGSYTCSKRSQFTNPFLLNGQHG</sequence>
<organism evidence="8 9">
    <name type="scientific">Streptomyces carpinensis</name>
    <dbReference type="NCBI Taxonomy" id="66369"/>
    <lineage>
        <taxon>Bacteria</taxon>
        <taxon>Bacillati</taxon>
        <taxon>Actinomycetota</taxon>
        <taxon>Actinomycetes</taxon>
        <taxon>Kitasatosporales</taxon>
        <taxon>Streptomycetaceae</taxon>
        <taxon>Streptomyces</taxon>
    </lineage>
</organism>
<proteinExistence type="inferred from homology"/>
<evidence type="ECO:0000256" key="2">
    <source>
        <dbReference type="ARBA" id="ARBA00022487"/>
    </source>
</evidence>
<dbReference type="SUPFAM" id="SSF53474">
    <property type="entry name" value="alpha/beta-Hydrolases"/>
    <property type="match status" value="2"/>
</dbReference>